<reference evidence="1" key="1">
    <citation type="submission" date="2024-03" db="EMBL/GenBank/DDBJ databases">
        <title>Novel Streptomyces species of biotechnological and ecological value are a feature of Machair soil.</title>
        <authorList>
            <person name="Prole J.R."/>
            <person name="Goodfellow M."/>
            <person name="Allenby N."/>
            <person name="Ward A.C."/>
        </authorList>
    </citation>
    <scope>NUCLEOTIDE SEQUENCE</scope>
    <source>
        <strain evidence="1">MS2.AVA.5</strain>
    </source>
</reference>
<comment type="caution">
    <text evidence="1">The sequence shown here is derived from an EMBL/GenBank/DDBJ whole genome shotgun (WGS) entry which is preliminary data.</text>
</comment>
<dbReference type="EMBL" id="JBBKAJ010000022">
    <property type="protein sequence ID" value="MEJ8639504.1"/>
    <property type="molecule type" value="Genomic_DNA"/>
</dbReference>
<gene>
    <name evidence="1" type="ORF">WKI67_39800</name>
</gene>
<protein>
    <submittedName>
        <fullName evidence="1">Uncharacterized protein</fullName>
    </submittedName>
</protein>
<evidence type="ECO:0000313" key="1">
    <source>
        <dbReference type="EMBL" id="MEJ8639504.1"/>
    </source>
</evidence>
<name>A0ACC6Q7J2_9ACTN</name>
<dbReference type="Proteomes" id="UP001377168">
    <property type="component" value="Unassembled WGS sequence"/>
</dbReference>
<accession>A0ACC6Q7J2</accession>
<organism evidence="1 2">
    <name type="scientific">Streptomyces achmelvichensis</name>
    <dbReference type="NCBI Taxonomy" id="3134111"/>
    <lineage>
        <taxon>Bacteria</taxon>
        <taxon>Bacillati</taxon>
        <taxon>Actinomycetota</taxon>
        <taxon>Actinomycetes</taxon>
        <taxon>Kitasatosporales</taxon>
        <taxon>Streptomycetaceae</taxon>
        <taxon>Streptomyces</taxon>
    </lineage>
</organism>
<proteinExistence type="predicted"/>
<keyword evidence="2" id="KW-1185">Reference proteome</keyword>
<evidence type="ECO:0000313" key="2">
    <source>
        <dbReference type="Proteomes" id="UP001377168"/>
    </source>
</evidence>
<sequence length="70" mass="7531">MHEDPGKPWRLETLATMSRTSFATLFRAAAGMPPLAYRSRVRSQAVAAGADEPLLAQAVTLVHAHDAVTD</sequence>